<dbReference type="InterPro" id="IPR037066">
    <property type="entry name" value="Plug_dom_sf"/>
</dbReference>
<dbReference type="EMBL" id="CP032869">
    <property type="protein sequence ID" value="AYL95426.1"/>
    <property type="molecule type" value="Genomic_DNA"/>
</dbReference>
<dbReference type="Pfam" id="PF07715">
    <property type="entry name" value="Plug"/>
    <property type="match status" value="1"/>
</dbReference>
<name>A0A494VJZ6_9SPHI</name>
<dbReference type="AlphaFoldDB" id="A0A494VJZ6"/>
<protein>
    <submittedName>
        <fullName evidence="2">SusC/RagA family TonB-linked outer membrane protein</fullName>
    </submittedName>
</protein>
<dbReference type="InterPro" id="IPR023997">
    <property type="entry name" value="TonB-dep_OMP_SusC/RagA_CS"/>
</dbReference>
<dbReference type="InterPro" id="IPR018247">
    <property type="entry name" value="EF_Hand_1_Ca_BS"/>
</dbReference>
<dbReference type="Proteomes" id="UP000270046">
    <property type="component" value="Chromosome"/>
</dbReference>
<dbReference type="Gene3D" id="2.170.130.10">
    <property type="entry name" value="TonB-dependent receptor, plug domain"/>
    <property type="match status" value="1"/>
</dbReference>
<dbReference type="Pfam" id="PF13715">
    <property type="entry name" value="CarbopepD_reg_2"/>
    <property type="match status" value="1"/>
</dbReference>
<dbReference type="Gene3D" id="3.55.50.30">
    <property type="match status" value="1"/>
</dbReference>
<dbReference type="SUPFAM" id="SSF49464">
    <property type="entry name" value="Carboxypeptidase regulatory domain-like"/>
    <property type="match status" value="1"/>
</dbReference>
<dbReference type="SUPFAM" id="SSF56935">
    <property type="entry name" value="Porins"/>
    <property type="match status" value="1"/>
</dbReference>
<dbReference type="Gene3D" id="2.60.40.1120">
    <property type="entry name" value="Carboxypeptidase-like, regulatory domain"/>
    <property type="match status" value="1"/>
</dbReference>
<dbReference type="InterPro" id="IPR008969">
    <property type="entry name" value="CarboxyPept-like_regulatory"/>
</dbReference>
<evidence type="ECO:0000259" key="1">
    <source>
        <dbReference type="Pfam" id="PF07715"/>
    </source>
</evidence>
<dbReference type="KEGG" id="muh:HYN43_009025"/>
<dbReference type="PROSITE" id="PS00018">
    <property type="entry name" value="EF_HAND_1"/>
    <property type="match status" value="1"/>
</dbReference>
<keyword evidence="3" id="KW-1185">Reference proteome</keyword>
<dbReference type="InterPro" id="IPR023996">
    <property type="entry name" value="TonB-dep_OMP_SusC/RagA"/>
</dbReference>
<dbReference type="NCBIfam" id="TIGR04057">
    <property type="entry name" value="SusC_RagA_signa"/>
    <property type="match status" value="1"/>
</dbReference>
<sequence length="1129" mass="123388">MKNIVPGQRVLKFIHFMKISTLVLALLWCLSFTIIAGDASSQEVLKKHLTISFKNERLGKALDGISKATGVKFTYNGSVANSTVKVSAAVNNQSLNILLDKLLLSTPYNYEALGDEIFIYFDKKKPAVKPTRLLTGFVFNDQEQPLAGAGVKITASGKGVVTDGNGSYQIAVEHDDDLLTFTYVGFKPRQEKAGQNLTLNVKLEADTQQSKLNEVAVVAYGTQRKISLIGAQSTADIDDLKQQPVASFTGLLAGRVSGIVGLQLSGEPGKDASSFYIRGLSSFISSSNISPLTMVDGVERGIDMLNIDDVQSITILKDASATAVYGVIGANGVVLVQTKRGKPGNTRINADYYEGLSKFTRTPAMADGITYMNAVNEALTTRAQAPKYAATYIANTQSGTDPLLYPNVNWLDVLFNKTSHNRKGNVNISGGSASMGYYISASYLNQTGLLKNDMRTGYNSGIDYKRYNFVGNFDFQATQTSRIAVSINGYANKGNYPSQTPAAIFGYAMTVPPTEFPAEYPGGFVPGRTANGSEPNPYGQLTQSGYSVENDSQTNAQVRFTQDLGVLTQGLNLSAMYAYDVNSATSINRYKNPDTWHPDQQNPYNADGSLNLVKTSTGTGDALSFNSVNSGYRNSYAEASLNYDNTFGKSRFGALVLFNQRSAGVYPASAFGDYIPQRRRGLAGRITYAYNNRYFAEVNVGYNGSNNFAPGNRYGFFPAYGAGWMISEESFFSNLKKTVSMLKIRYSDGYVGSDDTAGPRFAYLTILREGSSGYTFGLNREGLAGISVDTYGTNSSWATSHKQNLGMDIELLNQLNLSVDFFKEYRDKVIMQRTSIPLFAGLTTQPFANVGSTRNKGFDITLSGRFKLGKLTTQINGTLSYSNPKIVNNDDQPPPYPWMDKRGHSPIATYGYIADGLFTSQSEIDNSAVPVDKTLIKPGDIKYRDLNHDGKINAYDVTAITDGGLPPLIWGLGFNSAYQNFFLSAFFVGNQNIRKYLGGTAIQPFSTNGGISNAYANITDRWTEANPRQDAFYPRLAYGNAPNVNNTVVSSWWVKDLGFIRLKTLNFGYNLPKLLLSKLKLKSAAVYLEGYNLLTFSKFKLWDPEEGTINGTQYPNVKTLALGLRAAFN</sequence>
<dbReference type="FunFam" id="2.170.130.10:FF:000003">
    <property type="entry name" value="SusC/RagA family TonB-linked outer membrane protein"/>
    <property type="match status" value="1"/>
</dbReference>
<dbReference type="InterPro" id="IPR012910">
    <property type="entry name" value="Plug_dom"/>
</dbReference>
<accession>A0A494VJZ6</accession>
<dbReference type="OrthoDB" id="603589at2"/>
<reference evidence="2 3" key="1">
    <citation type="submission" date="2018-10" db="EMBL/GenBank/DDBJ databases">
        <title>Genome sequencing of Mucilaginibacter sp. HYN0043.</title>
        <authorList>
            <person name="Kim M."/>
            <person name="Yi H."/>
        </authorList>
    </citation>
    <scope>NUCLEOTIDE SEQUENCE [LARGE SCALE GENOMIC DNA]</scope>
    <source>
        <strain evidence="2 3">HYN0043</strain>
    </source>
</reference>
<proteinExistence type="predicted"/>
<feature type="domain" description="TonB-dependent receptor plug" evidence="1">
    <location>
        <begin position="230"/>
        <end position="333"/>
    </location>
</feature>
<organism evidence="2 3">
    <name type="scientific">Mucilaginibacter celer</name>
    <dbReference type="NCBI Taxonomy" id="2305508"/>
    <lineage>
        <taxon>Bacteria</taxon>
        <taxon>Pseudomonadati</taxon>
        <taxon>Bacteroidota</taxon>
        <taxon>Sphingobacteriia</taxon>
        <taxon>Sphingobacteriales</taxon>
        <taxon>Sphingobacteriaceae</taxon>
        <taxon>Mucilaginibacter</taxon>
    </lineage>
</organism>
<dbReference type="NCBIfam" id="TIGR04056">
    <property type="entry name" value="OMP_RagA_SusC"/>
    <property type="match status" value="1"/>
</dbReference>
<evidence type="ECO:0000313" key="2">
    <source>
        <dbReference type="EMBL" id="AYL95426.1"/>
    </source>
</evidence>
<gene>
    <name evidence="2" type="ORF">HYN43_009025</name>
</gene>
<evidence type="ECO:0000313" key="3">
    <source>
        <dbReference type="Proteomes" id="UP000270046"/>
    </source>
</evidence>